<evidence type="ECO:0000313" key="2">
    <source>
        <dbReference type="Proteomes" id="UP000571017"/>
    </source>
</evidence>
<protein>
    <submittedName>
        <fullName evidence="1">Uncharacterized protein</fullName>
    </submittedName>
</protein>
<proteinExistence type="predicted"/>
<gene>
    <name evidence="1" type="ORF">H0266_04500</name>
</gene>
<dbReference type="EMBL" id="JACEFG010000001">
    <property type="protein sequence ID" value="MBA2174159.1"/>
    <property type="molecule type" value="Genomic_DNA"/>
</dbReference>
<keyword evidence="2" id="KW-1185">Reference proteome</keyword>
<organism evidence="1 2">
    <name type="scientific">Halobacillus locisalis</name>
    <dbReference type="NCBI Taxonomy" id="220753"/>
    <lineage>
        <taxon>Bacteria</taxon>
        <taxon>Bacillati</taxon>
        <taxon>Bacillota</taxon>
        <taxon>Bacilli</taxon>
        <taxon>Bacillales</taxon>
        <taxon>Bacillaceae</taxon>
        <taxon>Halobacillus</taxon>
    </lineage>
</organism>
<evidence type="ECO:0000313" key="1">
    <source>
        <dbReference type="EMBL" id="MBA2174159.1"/>
    </source>
</evidence>
<name>A0A838CQP8_9BACI</name>
<accession>A0A838CQP8</accession>
<sequence length="112" mass="13636">MKKKRSIKNPKVGACPFPIKKWMLVIEDIIKTSEENESEEIQRVLDALDLSMEEYFWDYAYENYRYSLLSKKLFNQYIESGKVDQWDADVDQWVEEFKEDNEQEINELLRHY</sequence>
<comment type="caution">
    <text evidence="1">The sequence shown here is derived from an EMBL/GenBank/DDBJ whole genome shotgun (WGS) entry which is preliminary data.</text>
</comment>
<dbReference type="AlphaFoldDB" id="A0A838CQP8"/>
<reference evidence="1 2" key="1">
    <citation type="journal article" date="2004" name="Extremophiles">
        <title>Halobacillus locisalis sp. nov., a halophilic bacterium isolated from a marine solar saltern of the Yellow Sea in Korea.</title>
        <authorList>
            <person name="Yoon J.H."/>
            <person name="Kang K.H."/>
            <person name="Oh T.K."/>
            <person name="Park Y.H."/>
        </authorList>
    </citation>
    <scope>NUCLEOTIDE SEQUENCE [LARGE SCALE GENOMIC DNA]</scope>
    <source>
        <strain evidence="1 2">KCTC 3788</strain>
    </source>
</reference>
<dbReference type="RefSeq" id="WP_181471172.1">
    <property type="nucleotide sequence ID" value="NZ_JACEFG010000001.1"/>
</dbReference>
<dbReference type="Proteomes" id="UP000571017">
    <property type="component" value="Unassembled WGS sequence"/>
</dbReference>